<sequence length="86" mass="9765">MAAKPNLDQQVALALSSFGFPDGLMSFAAKTQKEDDAAFGLQEFLRTIGFTPKRSGNWVKLKKGKYTFDFNLENSWRKTSWTLEIK</sequence>
<evidence type="ECO:0000313" key="2">
    <source>
        <dbReference type="Proteomes" id="UP000294655"/>
    </source>
</evidence>
<protein>
    <submittedName>
        <fullName evidence="1">Uncharacterized protein</fullName>
    </submittedName>
</protein>
<dbReference type="Proteomes" id="UP000294655">
    <property type="component" value="Segment"/>
</dbReference>
<proteinExistence type="predicted"/>
<dbReference type="GeneID" id="55614780"/>
<dbReference type="EMBL" id="MK580972">
    <property type="protein sequence ID" value="QBP06306.1"/>
    <property type="molecule type" value="Genomic_DNA"/>
</dbReference>
<name>A0A482IBB6_9CAUD</name>
<reference evidence="1 2" key="1">
    <citation type="submission" date="2019-02" db="EMBL/GenBank/DDBJ databases">
        <authorList>
            <person name="He Y."/>
            <person name="Shi H."/>
            <person name="Li J."/>
            <person name="Sun Y."/>
        </authorList>
    </citation>
    <scope>NUCLEOTIDE SEQUENCE [LARGE SCALE GENOMIC DNA]</scope>
</reference>
<organism evidence="1 2">
    <name type="scientific">Stenotrophomonas phage YB07</name>
    <dbReference type="NCBI Taxonomy" id="2555548"/>
    <lineage>
        <taxon>Viruses</taxon>
        <taxon>Duplodnaviria</taxon>
        <taxon>Heunggongvirae</taxon>
        <taxon>Uroviricota</taxon>
        <taxon>Caudoviricetes</taxon>
        <taxon>Menderavirus</taxon>
        <taxon>Menderavirus IMESM1</taxon>
    </lineage>
</organism>
<evidence type="ECO:0000313" key="1">
    <source>
        <dbReference type="EMBL" id="QBP06306.1"/>
    </source>
</evidence>
<dbReference type="RefSeq" id="YP_009844456.1">
    <property type="nucleotide sequence ID" value="NC_048755.1"/>
</dbReference>
<accession>A0A482IBB6</accession>
<dbReference type="KEGG" id="vg:55614780"/>